<dbReference type="InterPro" id="IPR008343">
    <property type="entry name" value="MKP"/>
</dbReference>
<dbReference type="InterPro" id="IPR000340">
    <property type="entry name" value="Dual-sp_phosphatase_cat-dom"/>
</dbReference>
<comment type="catalytic activity">
    <reaction evidence="6">
        <text>O-phospho-L-threonyl-[protein] + H2O = L-threonyl-[protein] + phosphate</text>
        <dbReference type="Rhea" id="RHEA:47004"/>
        <dbReference type="Rhea" id="RHEA-COMP:11060"/>
        <dbReference type="Rhea" id="RHEA-COMP:11605"/>
        <dbReference type="ChEBI" id="CHEBI:15377"/>
        <dbReference type="ChEBI" id="CHEBI:30013"/>
        <dbReference type="ChEBI" id="CHEBI:43474"/>
        <dbReference type="ChEBI" id="CHEBI:61977"/>
        <dbReference type="EC" id="3.1.3.16"/>
    </reaction>
</comment>
<evidence type="ECO:0000256" key="1">
    <source>
        <dbReference type="ARBA" id="ARBA00004123"/>
    </source>
</evidence>
<dbReference type="GO" id="GO:0005737">
    <property type="term" value="C:cytoplasm"/>
    <property type="evidence" value="ECO:0007669"/>
    <property type="project" value="TreeGrafter"/>
</dbReference>
<dbReference type="PRINTS" id="PR01764">
    <property type="entry name" value="MAPKPHPHTASE"/>
</dbReference>
<dbReference type="GeneTree" id="ENSGT00940000159066"/>
<dbReference type="InterPro" id="IPR036873">
    <property type="entry name" value="Rhodanese-like_dom_sf"/>
</dbReference>
<dbReference type="CDD" id="cd14565">
    <property type="entry name" value="DSP_MKP_classI"/>
    <property type="match status" value="1"/>
</dbReference>
<comment type="subcellular location">
    <subcellularLocation>
        <location evidence="1">Nucleus</location>
    </subcellularLocation>
</comment>
<dbReference type="HOGENOM" id="CLU_027074_0_2_1"/>
<dbReference type="SMART" id="SM00195">
    <property type="entry name" value="DSPc"/>
    <property type="match status" value="1"/>
</dbReference>
<keyword evidence="5" id="KW-0539">Nucleus</keyword>
<dbReference type="GO" id="GO:0040037">
    <property type="term" value="P:negative regulation of fibroblast growth factor receptor signaling pathway"/>
    <property type="evidence" value="ECO:0007669"/>
    <property type="project" value="Ensembl"/>
</dbReference>
<dbReference type="Gene3D" id="3.90.190.10">
    <property type="entry name" value="Protein tyrosine phosphatase superfamily"/>
    <property type="match status" value="1"/>
</dbReference>
<dbReference type="SUPFAM" id="SSF52821">
    <property type="entry name" value="Rhodanese/Cell cycle control phosphatase"/>
    <property type="match status" value="1"/>
</dbReference>
<organism evidence="11">
    <name type="scientific">Petromyzon marinus</name>
    <name type="common">Sea lamprey</name>
    <dbReference type="NCBI Taxonomy" id="7757"/>
    <lineage>
        <taxon>Eukaryota</taxon>
        <taxon>Metazoa</taxon>
        <taxon>Chordata</taxon>
        <taxon>Craniata</taxon>
        <taxon>Vertebrata</taxon>
        <taxon>Cyclostomata</taxon>
        <taxon>Hyperoartia</taxon>
        <taxon>Petromyzontiformes</taxon>
        <taxon>Petromyzontidae</taxon>
        <taxon>Petromyzon</taxon>
    </lineage>
</organism>
<dbReference type="GO" id="GO:0005634">
    <property type="term" value="C:nucleus"/>
    <property type="evidence" value="ECO:0007669"/>
    <property type="project" value="UniProtKB-SubCell"/>
</dbReference>
<dbReference type="InterPro" id="IPR020422">
    <property type="entry name" value="TYR_PHOSPHATASE_DUAL_dom"/>
</dbReference>
<keyword evidence="3 6" id="KW-0378">Hydrolase</keyword>
<keyword evidence="4 6" id="KW-0904">Protein phosphatase</keyword>
<evidence type="ECO:0000313" key="11">
    <source>
        <dbReference type="Ensembl" id="ENSPMAP00000003465.1"/>
    </source>
</evidence>
<proteinExistence type="inferred from homology"/>
<evidence type="ECO:0000259" key="9">
    <source>
        <dbReference type="PROSITE" id="PS50056"/>
    </source>
</evidence>
<dbReference type="PROSITE" id="PS50054">
    <property type="entry name" value="TYR_PHOSPHATASE_DUAL"/>
    <property type="match status" value="1"/>
</dbReference>
<protein>
    <recommendedName>
        <fullName evidence="6">Dual specificity protein phosphatase</fullName>
        <ecNumber evidence="6">3.1.3.16</ecNumber>
        <ecNumber evidence="6">3.1.3.48</ecNumber>
    </recommendedName>
</protein>
<dbReference type="CDD" id="cd01446">
    <property type="entry name" value="DSP_MapKP"/>
    <property type="match status" value="1"/>
</dbReference>
<dbReference type="Gene3D" id="3.40.250.10">
    <property type="entry name" value="Rhodanese-like domain"/>
    <property type="match status" value="1"/>
</dbReference>
<evidence type="ECO:0000256" key="5">
    <source>
        <dbReference type="ARBA" id="ARBA00023242"/>
    </source>
</evidence>
<dbReference type="OMA" id="MVNMQVC"/>
<dbReference type="Ensembl" id="ENSPMAT00000003480.1">
    <property type="protein sequence ID" value="ENSPMAP00000003465.1"/>
    <property type="gene ID" value="ENSPMAG00000003172.1"/>
</dbReference>
<dbReference type="GO" id="GO:1903225">
    <property type="term" value="P:negative regulation of endodermal cell differentiation"/>
    <property type="evidence" value="ECO:0007669"/>
    <property type="project" value="Ensembl"/>
</dbReference>
<reference evidence="11" key="1">
    <citation type="submission" date="2025-08" db="UniProtKB">
        <authorList>
            <consortium name="Ensembl"/>
        </authorList>
    </citation>
    <scope>IDENTIFICATION</scope>
</reference>
<dbReference type="GO" id="GO:0070373">
    <property type="term" value="P:negative regulation of ERK1 and ERK2 cascade"/>
    <property type="evidence" value="ECO:0007669"/>
    <property type="project" value="Ensembl"/>
</dbReference>
<dbReference type="EC" id="3.1.3.48" evidence="6"/>
<dbReference type="InterPro" id="IPR001763">
    <property type="entry name" value="Rhodanese-like_dom"/>
</dbReference>
<evidence type="ECO:0000256" key="3">
    <source>
        <dbReference type="ARBA" id="ARBA00022801"/>
    </source>
</evidence>
<dbReference type="InterPro" id="IPR029021">
    <property type="entry name" value="Prot-tyrosine_phosphatase-like"/>
</dbReference>
<sequence>WSPVEPPQPIDCYVMRKLLMRERDGESRERDASSPSAASPLGNSRYLLLDCRSFLAYSASHVRGSLNVHTNPILLRRRRRGIRATQLLPSAEARARLQAGLYAAVVLVDERTRELSALRADSTLAMVALALGRETRGTPVYFLRGGYEKFHRDFSELCLDAALTSPCKTTPPALLPPVPIRLHTAGTPTYDQGGPVEILPFLYLGSAYHASRRELLDAIGITALLNVSADLPNHFEGLFTYKSIPVEDNHKADIGAWFLEAIDFIDSTRRGGGRVFVHCHAGVSRSATICLAYLMKTRRLRLDEAFEFVRQRRSVISPNFNFLGQLQSFEVQI</sequence>
<evidence type="ECO:0000256" key="4">
    <source>
        <dbReference type="ARBA" id="ARBA00022912"/>
    </source>
</evidence>
<evidence type="ECO:0000259" key="10">
    <source>
        <dbReference type="PROSITE" id="PS50206"/>
    </source>
</evidence>
<dbReference type="GO" id="GO:0004722">
    <property type="term" value="F:protein serine/threonine phosphatase activity"/>
    <property type="evidence" value="ECO:0007669"/>
    <property type="project" value="UniProtKB-EC"/>
</dbReference>
<dbReference type="GO" id="GO:0017017">
    <property type="term" value="F:MAP kinase tyrosine/serine/threonine phosphatase activity"/>
    <property type="evidence" value="ECO:0007669"/>
    <property type="project" value="Ensembl"/>
</dbReference>
<dbReference type="GO" id="GO:0001714">
    <property type="term" value="P:endodermal cell fate specification"/>
    <property type="evidence" value="ECO:0007669"/>
    <property type="project" value="Ensembl"/>
</dbReference>
<dbReference type="PRINTS" id="PR01908">
    <property type="entry name" value="ADSPHPHTASE"/>
</dbReference>
<name>S4RE33_PETMA</name>
<dbReference type="PIRSF" id="PIRSF000939">
    <property type="entry name" value="MAPK_Ptase"/>
    <property type="match status" value="1"/>
</dbReference>
<dbReference type="Pfam" id="PF00782">
    <property type="entry name" value="DSPc"/>
    <property type="match status" value="1"/>
</dbReference>
<dbReference type="PROSITE" id="PS50206">
    <property type="entry name" value="RHODANESE_3"/>
    <property type="match status" value="1"/>
</dbReference>
<dbReference type="FunFam" id="3.90.190.10:FF:000015">
    <property type="entry name" value="Dual specificity phosphatase 4"/>
    <property type="match status" value="1"/>
</dbReference>
<reference evidence="11" key="2">
    <citation type="submission" date="2025-09" db="UniProtKB">
        <authorList>
            <consortium name="Ensembl"/>
        </authorList>
    </citation>
    <scope>IDENTIFICATION</scope>
</reference>
<feature type="active site" description="Phosphocysteine intermediate" evidence="7">
    <location>
        <position position="279"/>
    </location>
</feature>
<evidence type="ECO:0000256" key="6">
    <source>
        <dbReference type="PIRNR" id="PIRNR000939"/>
    </source>
</evidence>
<dbReference type="GO" id="GO:0004725">
    <property type="term" value="F:protein tyrosine phosphatase activity"/>
    <property type="evidence" value="ECO:0007669"/>
    <property type="project" value="UniProtKB-EC"/>
</dbReference>
<comment type="catalytic activity">
    <reaction evidence="6">
        <text>O-phospho-L-tyrosyl-[protein] + H2O = L-tyrosyl-[protein] + phosphate</text>
        <dbReference type="Rhea" id="RHEA:10684"/>
        <dbReference type="Rhea" id="RHEA-COMP:10136"/>
        <dbReference type="Rhea" id="RHEA-COMP:20101"/>
        <dbReference type="ChEBI" id="CHEBI:15377"/>
        <dbReference type="ChEBI" id="CHEBI:43474"/>
        <dbReference type="ChEBI" id="CHEBI:46858"/>
        <dbReference type="ChEBI" id="CHEBI:61978"/>
        <dbReference type="EC" id="3.1.3.48"/>
    </reaction>
</comment>
<dbReference type="SMART" id="SM00450">
    <property type="entry name" value="RHOD"/>
    <property type="match status" value="1"/>
</dbReference>
<dbReference type="PROSITE" id="PS50056">
    <property type="entry name" value="TYR_PHOSPHATASE_2"/>
    <property type="match status" value="1"/>
</dbReference>
<dbReference type="PROSITE" id="PS00383">
    <property type="entry name" value="TYR_PHOSPHATASE_1"/>
    <property type="match status" value="1"/>
</dbReference>
<dbReference type="Pfam" id="PF00581">
    <property type="entry name" value="Rhodanese"/>
    <property type="match status" value="1"/>
</dbReference>
<dbReference type="InterPro" id="IPR016130">
    <property type="entry name" value="Tyr_Pase_AS"/>
</dbReference>
<feature type="domain" description="Rhodanese" evidence="10">
    <location>
        <begin position="42"/>
        <end position="159"/>
    </location>
</feature>
<feature type="domain" description="Tyrosine specific protein phosphatases" evidence="9">
    <location>
        <begin position="256"/>
        <end position="313"/>
    </location>
</feature>
<comment type="similarity">
    <text evidence="2 6">Belongs to the protein-tyrosine phosphatase family. Non-receptor class dual specificity subfamily.</text>
</comment>
<dbReference type="PANTHER" id="PTHR10159:SF530">
    <property type="entry name" value="DUAL SPECIFICITY PROTEIN PHOSPHATASE DDB_G0271350-RELATED"/>
    <property type="match status" value="1"/>
</dbReference>
<evidence type="ECO:0000259" key="8">
    <source>
        <dbReference type="PROSITE" id="PS50054"/>
    </source>
</evidence>
<dbReference type="PANTHER" id="PTHR10159">
    <property type="entry name" value="DUAL SPECIFICITY PROTEIN PHOSPHATASE"/>
    <property type="match status" value="1"/>
</dbReference>
<evidence type="ECO:0000256" key="7">
    <source>
        <dbReference type="PIRSR" id="PIRSR000939-1"/>
    </source>
</evidence>
<feature type="domain" description="Tyrosine-protein phosphatase" evidence="8">
    <location>
        <begin position="194"/>
        <end position="333"/>
    </location>
</feature>
<accession>S4RE33</accession>
<dbReference type="STRING" id="7757.ENSPMAP00000003465"/>
<dbReference type="InterPro" id="IPR000387">
    <property type="entry name" value="Tyr_Pase_dom"/>
</dbReference>
<evidence type="ECO:0000256" key="2">
    <source>
        <dbReference type="ARBA" id="ARBA00008601"/>
    </source>
</evidence>
<dbReference type="SUPFAM" id="SSF52799">
    <property type="entry name" value="(Phosphotyrosine protein) phosphatases II"/>
    <property type="match status" value="1"/>
</dbReference>
<dbReference type="EC" id="3.1.3.16" evidence="6"/>
<dbReference type="AlphaFoldDB" id="S4RE33"/>